<feature type="compositionally biased region" description="Basic and acidic residues" evidence="1">
    <location>
        <begin position="89"/>
        <end position="106"/>
    </location>
</feature>
<proteinExistence type="predicted"/>
<evidence type="ECO:0000256" key="2">
    <source>
        <dbReference type="SAM" id="Phobius"/>
    </source>
</evidence>
<keyword evidence="2" id="KW-1133">Transmembrane helix</keyword>
<dbReference type="Proteomes" id="UP000641588">
    <property type="component" value="Unassembled WGS sequence"/>
</dbReference>
<keyword evidence="4" id="KW-1185">Reference proteome</keyword>
<sequence>MKLIEFLFNNWYIAIVVFFLASSFLKRLKGGAGSSPPPKQAMPPFGGGGGSIKGWSRDKAPTITSANLPNQGKDRAKAVSMSAQQSPDKYAKTDSIHNSSEKRAEVDFWGESELSSTQQNTRTRQKQSEHSKYQDDRADAQKLAQGIIWAEILGPPRAKKPFRK</sequence>
<accession>A0A972GX85</accession>
<dbReference type="AlphaFoldDB" id="A0A972GX85"/>
<feature type="compositionally biased region" description="Polar residues" evidence="1">
    <location>
        <begin position="113"/>
        <end position="122"/>
    </location>
</feature>
<comment type="caution">
    <text evidence="3">The sequence shown here is derived from an EMBL/GenBank/DDBJ whole genome shotgun (WGS) entry which is preliminary data.</text>
</comment>
<organism evidence="3 4">
    <name type="scientific">Paenibacillus foliorum</name>
    <dbReference type="NCBI Taxonomy" id="2654974"/>
    <lineage>
        <taxon>Bacteria</taxon>
        <taxon>Bacillati</taxon>
        <taxon>Bacillota</taxon>
        <taxon>Bacilli</taxon>
        <taxon>Bacillales</taxon>
        <taxon>Paenibacillaceae</taxon>
        <taxon>Paenibacillus</taxon>
    </lineage>
</organism>
<feature type="region of interest" description="Disordered" evidence="1">
    <location>
        <begin position="30"/>
        <end position="139"/>
    </location>
</feature>
<evidence type="ECO:0000313" key="4">
    <source>
        <dbReference type="Proteomes" id="UP000641588"/>
    </source>
</evidence>
<keyword evidence="2" id="KW-0472">Membrane</keyword>
<evidence type="ECO:0000313" key="3">
    <source>
        <dbReference type="EMBL" id="NOU95462.1"/>
    </source>
</evidence>
<gene>
    <name evidence="3" type="ORF">GC093_19850</name>
</gene>
<reference evidence="3" key="1">
    <citation type="submission" date="2019-10" db="EMBL/GenBank/DDBJ databases">
        <title>Description of Paenibacillus glebae sp. nov.</title>
        <authorList>
            <person name="Carlier A."/>
            <person name="Qi S."/>
        </authorList>
    </citation>
    <scope>NUCLEOTIDE SEQUENCE</scope>
    <source>
        <strain evidence="3">LMG 31456</strain>
    </source>
</reference>
<dbReference type="EMBL" id="WHOD01000070">
    <property type="protein sequence ID" value="NOU95462.1"/>
    <property type="molecule type" value="Genomic_DNA"/>
</dbReference>
<evidence type="ECO:0000256" key="1">
    <source>
        <dbReference type="SAM" id="MobiDB-lite"/>
    </source>
</evidence>
<name>A0A972GX85_9BACL</name>
<dbReference type="RefSeq" id="WP_171653654.1">
    <property type="nucleotide sequence ID" value="NZ_WHOD01000070.1"/>
</dbReference>
<feature type="compositionally biased region" description="Basic and acidic residues" evidence="1">
    <location>
        <begin position="126"/>
        <end position="139"/>
    </location>
</feature>
<keyword evidence="2" id="KW-0812">Transmembrane</keyword>
<feature type="transmembrane region" description="Helical" evidence="2">
    <location>
        <begin position="6"/>
        <end position="25"/>
    </location>
</feature>
<protein>
    <submittedName>
        <fullName evidence="3">Uncharacterized protein</fullName>
    </submittedName>
</protein>